<dbReference type="Gene3D" id="1.20.1250.20">
    <property type="entry name" value="MFS general substrate transporter like domains"/>
    <property type="match status" value="1"/>
</dbReference>
<evidence type="ECO:0000256" key="6">
    <source>
        <dbReference type="ARBA" id="ARBA00022989"/>
    </source>
</evidence>
<feature type="transmembrane region" description="Helical" evidence="8">
    <location>
        <begin position="452"/>
        <end position="470"/>
    </location>
</feature>
<feature type="transmembrane region" description="Helical" evidence="8">
    <location>
        <begin position="143"/>
        <end position="165"/>
    </location>
</feature>
<dbReference type="Gene3D" id="1.20.1720.10">
    <property type="entry name" value="Multidrug resistance protein D"/>
    <property type="match status" value="1"/>
</dbReference>
<keyword evidence="5 8" id="KW-0812">Transmembrane</keyword>
<evidence type="ECO:0000256" key="8">
    <source>
        <dbReference type="SAM" id="Phobius"/>
    </source>
</evidence>
<keyword evidence="6 8" id="KW-1133">Transmembrane helix</keyword>
<feature type="transmembrane region" description="Helical" evidence="8">
    <location>
        <begin position="313"/>
        <end position="332"/>
    </location>
</feature>
<feature type="transmembrane region" description="Helical" evidence="8">
    <location>
        <begin position="344"/>
        <end position="368"/>
    </location>
</feature>
<evidence type="ECO:0000313" key="10">
    <source>
        <dbReference type="EMBL" id="MBC2651066.1"/>
    </source>
</evidence>
<dbReference type="GO" id="GO:0022857">
    <property type="term" value="F:transmembrane transporter activity"/>
    <property type="evidence" value="ECO:0007669"/>
    <property type="project" value="InterPro"/>
</dbReference>
<accession>A0A7X1KB89</accession>
<evidence type="ECO:0000259" key="9">
    <source>
        <dbReference type="PROSITE" id="PS50850"/>
    </source>
</evidence>
<dbReference type="Proteomes" id="UP000520156">
    <property type="component" value="Unassembled WGS sequence"/>
</dbReference>
<sequence length="485" mass="51449">MVVLDLTIANVSVPHIAGNLGISLDQGTWIITSYAVAEAVCVPLTGWLAARFGAARVFIVAMSGFGAFSLLCGIAPTLGVLVAARIGQGLFGAPLMPMSQTLMMLVFPPERRGTFMAVWAMTTLMGPALGPILGGWISDNWSWHWIFLINVPIALGSGLAAGVLLAKVRTPLTRAPIDLVGLGLLIFWIACLQIVLDTGRDHDWFADTGIVLLTCASAIGFVAFIIWELTEEHPVVDLRVFRHVGFSSIMVTMTLGYGAFFCGNVVVPQWLQAVQGYTAFNSGLVTASSALAALLIAPLAARLSNGGKVDRRWLLGGGLVWLGLINLLRSTWTTEATMFDYAMVIFLQGFGMPFFFITITTMALTAVDPQETASGAGLQAFLRTLAVAVSTSVVLTYWGNQQRLVHNEIANTLNPGPASDALGGLGLGPEAISGFLNGVVDQQAITVALNNTSVVAAFLLFFSAAVLWFVPKHTTRQGAGPMGGH</sequence>
<name>A0A7X1KB89_9SPHN</name>
<dbReference type="PANTHER" id="PTHR42718:SF9">
    <property type="entry name" value="MAJOR FACILITATOR SUPERFAMILY MULTIDRUG TRANSPORTER MFSC"/>
    <property type="match status" value="1"/>
</dbReference>
<dbReference type="InterPro" id="IPR011701">
    <property type="entry name" value="MFS"/>
</dbReference>
<dbReference type="InterPro" id="IPR036259">
    <property type="entry name" value="MFS_trans_sf"/>
</dbReference>
<keyword evidence="4" id="KW-1003">Cell membrane</keyword>
<keyword evidence="3" id="KW-0813">Transport</keyword>
<comment type="similarity">
    <text evidence="2">Belongs to the major facilitator superfamily. EmrB family.</text>
</comment>
<protein>
    <submittedName>
        <fullName evidence="10">DHA2 family efflux MFS transporter permease subunit</fullName>
    </submittedName>
</protein>
<comment type="caution">
    <text evidence="10">The sequence shown here is derived from an EMBL/GenBank/DDBJ whole genome shotgun (WGS) entry which is preliminary data.</text>
</comment>
<evidence type="ECO:0000256" key="2">
    <source>
        <dbReference type="ARBA" id="ARBA00008537"/>
    </source>
</evidence>
<gene>
    <name evidence="10" type="ORF">H7F49_05070</name>
</gene>
<reference evidence="10 11" key="1">
    <citation type="submission" date="2020-08" db="EMBL/GenBank/DDBJ databases">
        <title>The genome sequence of Novosphingobium flavum 4Y4.</title>
        <authorList>
            <person name="Liu Y."/>
        </authorList>
    </citation>
    <scope>NUCLEOTIDE SEQUENCE [LARGE SCALE GENOMIC DNA]</scope>
    <source>
        <strain evidence="10 11">4Y4</strain>
    </source>
</reference>
<dbReference type="PANTHER" id="PTHR42718">
    <property type="entry name" value="MAJOR FACILITATOR SUPERFAMILY MULTIDRUG TRANSPORTER MFSC"/>
    <property type="match status" value="1"/>
</dbReference>
<evidence type="ECO:0000313" key="11">
    <source>
        <dbReference type="Proteomes" id="UP000520156"/>
    </source>
</evidence>
<evidence type="ECO:0000256" key="5">
    <source>
        <dbReference type="ARBA" id="ARBA00022692"/>
    </source>
</evidence>
<dbReference type="AlphaFoldDB" id="A0A7X1KB89"/>
<dbReference type="PROSITE" id="PS50850">
    <property type="entry name" value="MFS"/>
    <property type="match status" value="1"/>
</dbReference>
<evidence type="ECO:0000256" key="1">
    <source>
        <dbReference type="ARBA" id="ARBA00004651"/>
    </source>
</evidence>
<feature type="transmembrane region" description="Helical" evidence="8">
    <location>
        <begin position="177"/>
        <end position="196"/>
    </location>
</feature>
<keyword evidence="11" id="KW-1185">Reference proteome</keyword>
<feature type="transmembrane region" description="Helical" evidence="8">
    <location>
        <begin position="29"/>
        <end position="50"/>
    </location>
</feature>
<evidence type="ECO:0000256" key="4">
    <source>
        <dbReference type="ARBA" id="ARBA00022475"/>
    </source>
</evidence>
<evidence type="ECO:0000256" key="7">
    <source>
        <dbReference type="ARBA" id="ARBA00023136"/>
    </source>
</evidence>
<dbReference type="InterPro" id="IPR004638">
    <property type="entry name" value="EmrB-like"/>
</dbReference>
<keyword evidence="7 8" id="KW-0472">Membrane</keyword>
<comment type="subcellular location">
    <subcellularLocation>
        <location evidence="1">Cell membrane</location>
        <topology evidence="1">Multi-pass membrane protein</topology>
    </subcellularLocation>
</comment>
<feature type="transmembrane region" description="Helical" evidence="8">
    <location>
        <begin position="114"/>
        <end position="137"/>
    </location>
</feature>
<dbReference type="CDD" id="cd17503">
    <property type="entry name" value="MFS_LmrB_MDR_like"/>
    <property type="match status" value="1"/>
</dbReference>
<feature type="domain" description="Major facilitator superfamily (MFS) profile" evidence="9">
    <location>
        <begin position="1"/>
        <end position="475"/>
    </location>
</feature>
<feature type="transmembrane region" description="Helical" evidence="8">
    <location>
        <begin position="248"/>
        <end position="267"/>
    </location>
</feature>
<feature type="transmembrane region" description="Helical" evidence="8">
    <location>
        <begin position="380"/>
        <end position="398"/>
    </location>
</feature>
<dbReference type="GO" id="GO:0005886">
    <property type="term" value="C:plasma membrane"/>
    <property type="evidence" value="ECO:0007669"/>
    <property type="project" value="UniProtKB-SubCell"/>
</dbReference>
<dbReference type="EMBL" id="JACLAU010000004">
    <property type="protein sequence ID" value="MBC2651066.1"/>
    <property type="molecule type" value="Genomic_DNA"/>
</dbReference>
<dbReference type="Pfam" id="PF07690">
    <property type="entry name" value="MFS_1"/>
    <property type="match status" value="1"/>
</dbReference>
<evidence type="ECO:0000256" key="3">
    <source>
        <dbReference type="ARBA" id="ARBA00022448"/>
    </source>
</evidence>
<feature type="transmembrane region" description="Helical" evidence="8">
    <location>
        <begin position="57"/>
        <end position="84"/>
    </location>
</feature>
<dbReference type="SUPFAM" id="SSF103473">
    <property type="entry name" value="MFS general substrate transporter"/>
    <property type="match status" value="1"/>
</dbReference>
<feature type="transmembrane region" description="Helical" evidence="8">
    <location>
        <begin position="208"/>
        <end position="227"/>
    </location>
</feature>
<dbReference type="NCBIfam" id="TIGR00711">
    <property type="entry name" value="efflux_EmrB"/>
    <property type="match status" value="1"/>
</dbReference>
<feature type="transmembrane region" description="Helical" evidence="8">
    <location>
        <begin position="279"/>
        <end position="301"/>
    </location>
</feature>
<proteinExistence type="inferred from homology"/>
<organism evidence="10 11">
    <name type="scientific">Novosphingobium aerophilum</name>
    <dbReference type="NCBI Taxonomy" id="2839843"/>
    <lineage>
        <taxon>Bacteria</taxon>
        <taxon>Pseudomonadati</taxon>
        <taxon>Pseudomonadota</taxon>
        <taxon>Alphaproteobacteria</taxon>
        <taxon>Sphingomonadales</taxon>
        <taxon>Sphingomonadaceae</taxon>
        <taxon>Novosphingobium</taxon>
    </lineage>
</organism>
<dbReference type="InterPro" id="IPR020846">
    <property type="entry name" value="MFS_dom"/>
</dbReference>